<dbReference type="GO" id="GO:0019674">
    <property type="term" value="P:NAD+ metabolic process"/>
    <property type="evidence" value="ECO:0007669"/>
    <property type="project" value="InterPro"/>
</dbReference>
<dbReference type="RefSeq" id="WP_277563901.1">
    <property type="nucleotide sequence ID" value="NZ_JAPDHZ010000002.1"/>
</dbReference>
<proteinExistence type="predicted"/>
<reference evidence="1 2" key="1">
    <citation type="submission" date="2022-10" db="EMBL/GenBank/DDBJ databases">
        <title>Comparative genomic analysis of Cohnella hashimotonis sp. nov., isolated from the International Space Station.</title>
        <authorList>
            <person name="Simpson A."/>
            <person name="Venkateswaran K."/>
        </authorList>
    </citation>
    <scope>NUCLEOTIDE SEQUENCE [LARGE SCALE GENOMIC DNA]</scope>
    <source>
        <strain evidence="1 2">DSM 18997</strain>
    </source>
</reference>
<dbReference type="SUPFAM" id="SSF111331">
    <property type="entry name" value="NAD kinase/diacylglycerol kinase-like"/>
    <property type="match status" value="1"/>
</dbReference>
<name>A0A9X4KHZ3_9BACL</name>
<evidence type="ECO:0000313" key="2">
    <source>
        <dbReference type="Proteomes" id="UP001153387"/>
    </source>
</evidence>
<dbReference type="GO" id="GO:0003951">
    <property type="term" value="F:NAD+ kinase activity"/>
    <property type="evidence" value="ECO:0007669"/>
    <property type="project" value="InterPro"/>
</dbReference>
<keyword evidence="1" id="KW-0418">Kinase</keyword>
<dbReference type="InterPro" id="IPR016064">
    <property type="entry name" value="NAD/diacylglycerol_kinase_sf"/>
</dbReference>
<comment type="caution">
    <text evidence="1">The sequence shown here is derived from an EMBL/GenBank/DDBJ whole genome shotgun (WGS) entry which is preliminary data.</text>
</comment>
<dbReference type="InterPro" id="IPR017437">
    <property type="entry name" value="ATP-NAD_kinase_PpnK-typ_C"/>
</dbReference>
<evidence type="ECO:0000313" key="1">
    <source>
        <dbReference type="EMBL" id="MDG0790020.1"/>
    </source>
</evidence>
<dbReference type="PANTHER" id="PTHR13158:SF5">
    <property type="entry name" value="NAD KINASE 2, MITOCHONDRIAL"/>
    <property type="match status" value="1"/>
</dbReference>
<keyword evidence="2" id="KW-1185">Reference proteome</keyword>
<accession>A0A9X4KHZ3</accession>
<dbReference type="PANTHER" id="PTHR13158">
    <property type="match status" value="1"/>
</dbReference>
<organism evidence="1 2">
    <name type="scientific">Cohnella ginsengisoli</name>
    <dbReference type="NCBI Taxonomy" id="425004"/>
    <lineage>
        <taxon>Bacteria</taxon>
        <taxon>Bacillati</taxon>
        <taxon>Bacillota</taxon>
        <taxon>Bacilli</taxon>
        <taxon>Bacillales</taxon>
        <taxon>Paenibacillaceae</taxon>
        <taxon>Cohnella</taxon>
    </lineage>
</organism>
<protein>
    <submittedName>
        <fullName evidence="1">Sugar kinase</fullName>
    </submittedName>
</protein>
<gene>
    <name evidence="1" type="ORF">OMP38_03510</name>
</gene>
<dbReference type="Gene3D" id="2.60.200.30">
    <property type="entry name" value="Probable inorganic polyphosphate/atp-NAD kinase, domain 2"/>
    <property type="match status" value="1"/>
</dbReference>
<sequence>MNGASGIRLVLVKRRTRLEELVARYNTVRQAQFVIESMGEDFSDYLREDEAYRKALSRTQQSLGEMGIVQLLDRAHVPNYLFGPSDTVVALGQDGLVAGTLKYLDGQPLIGVNPDPMRWDGVLLPFQVDDLPKIVPETAAGRRRVREVTLAKAALNDGQSLYAVNDFYIGRRTHVSARYRIASGGKAEQQSSSGIIVSTGVGSTGWLKSVLAGASGIARQAGFVGTGETIVPGSGRHDRNTDADAERLEWESDWLRFAVREPFPSRTTGVELVYGRIENGQALEVVSQMPEGGVIFSDGVEEDYLAFRSGLRATIGVAEKKGRLVV</sequence>
<keyword evidence="1" id="KW-0808">Transferase</keyword>
<dbReference type="AlphaFoldDB" id="A0A9X4KHZ3"/>
<dbReference type="Proteomes" id="UP001153387">
    <property type="component" value="Unassembled WGS sequence"/>
</dbReference>
<dbReference type="EMBL" id="JAPDHZ010000002">
    <property type="protein sequence ID" value="MDG0790020.1"/>
    <property type="molecule type" value="Genomic_DNA"/>
</dbReference>